<keyword evidence="3 6" id="KW-0812">Transmembrane</keyword>
<reference evidence="7" key="1">
    <citation type="journal article" date="2021" name="Front. Plant Sci.">
        <title>Chromosome-Scale Genome Assembly for Chinese Sour Jujube and Insights Into Its Genome Evolution and Domestication Signature.</title>
        <authorList>
            <person name="Shen L.-Y."/>
            <person name="Luo H."/>
            <person name="Wang X.-L."/>
            <person name="Wang X.-M."/>
            <person name="Qiu X.-J."/>
            <person name="Liu H."/>
            <person name="Zhou S.-S."/>
            <person name="Jia K.-H."/>
            <person name="Nie S."/>
            <person name="Bao Y.-T."/>
            <person name="Zhang R.-G."/>
            <person name="Yun Q.-Z."/>
            <person name="Chai Y.-H."/>
            <person name="Lu J.-Y."/>
            <person name="Li Y."/>
            <person name="Zhao S.-W."/>
            <person name="Mao J.-F."/>
            <person name="Jia S.-G."/>
            <person name="Mao Y.-M."/>
        </authorList>
    </citation>
    <scope>NUCLEOTIDE SEQUENCE</scope>
    <source>
        <strain evidence="7">AT0</strain>
        <tissue evidence="7">Leaf</tissue>
    </source>
</reference>
<dbReference type="AlphaFoldDB" id="A0A978UZR0"/>
<keyword evidence="4 6" id="KW-1133">Transmembrane helix</keyword>
<accession>A0A978UZR0</accession>
<gene>
    <name evidence="7" type="ORF">FEM48_Zijuj08G0147900</name>
</gene>
<keyword evidence="5 6" id="KW-0472">Membrane</keyword>
<comment type="subcellular location">
    <subcellularLocation>
        <location evidence="1">Golgi apparatus membrane</location>
        <topology evidence="1">Single-pass membrane protein</topology>
    </subcellularLocation>
</comment>
<evidence type="ECO:0000256" key="6">
    <source>
        <dbReference type="SAM" id="Phobius"/>
    </source>
</evidence>
<dbReference type="GO" id="GO:0000139">
    <property type="term" value="C:Golgi membrane"/>
    <property type="evidence" value="ECO:0007669"/>
    <property type="project" value="UniProtKB-SubCell"/>
</dbReference>
<dbReference type="PANTHER" id="PTHR12791">
    <property type="entry name" value="GOLGI SNARE BET1-RELATED"/>
    <property type="match status" value="1"/>
</dbReference>
<evidence type="ECO:0000256" key="3">
    <source>
        <dbReference type="ARBA" id="ARBA00022692"/>
    </source>
</evidence>
<evidence type="ECO:0000256" key="2">
    <source>
        <dbReference type="ARBA" id="ARBA00022448"/>
    </source>
</evidence>
<sequence length="211" mass="24144">MANPYRSSEGLNARPLPTSDEIQLRIDPLQGDLDDQITGLHTQVRRLKSEDVQKGNNLALLRLLLSVSRHWAVVLKDGERDEWKSAKLEHDIDICICDEQFFIGYFFKGRWSMYIRHGFSHELVLNSIAPQVAQEIEAETKVQNDIISDLVSLATIWAWQMALSQAGDGVKNGMRRLRKVTQQSSNHIVHAIIFGLILFSFIYMLSKLARR</sequence>
<comment type="caution">
    <text evidence="7">The sequence shown here is derived from an EMBL/GenBank/DDBJ whole genome shotgun (WGS) entry which is preliminary data.</text>
</comment>
<evidence type="ECO:0000313" key="8">
    <source>
        <dbReference type="Proteomes" id="UP000813462"/>
    </source>
</evidence>
<feature type="transmembrane region" description="Helical" evidence="6">
    <location>
        <begin position="187"/>
        <end position="205"/>
    </location>
</feature>
<proteinExistence type="predicted"/>
<dbReference type="Proteomes" id="UP000813462">
    <property type="component" value="Unassembled WGS sequence"/>
</dbReference>
<organism evidence="7 8">
    <name type="scientific">Ziziphus jujuba var. spinosa</name>
    <dbReference type="NCBI Taxonomy" id="714518"/>
    <lineage>
        <taxon>Eukaryota</taxon>
        <taxon>Viridiplantae</taxon>
        <taxon>Streptophyta</taxon>
        <taxon>Embryophyta</taxon>
        <taxon>Tracheophyta</taxon>
        <taxon>Spermatophyta</taxon>
        <taxon>Magnoliopsida</taxon>
        <taxon>eudicotyledons</taxon>
        <taxon>Gunneridae</taxon>
        <taxon>Pentapetalae</taxon>
        <taxon>rosids</taxon>
        <taxon>fabids</taxon>
        <taxon>Rosales</taxon>
        <taxon>Rhamnaceae</taxon>
        <taxon>Paliureae</taxon>
        <taxon>Ziziphus</taxon>
    </lineage>
</organism>
<evidence type="ECO:0000256" key="5">
    <source>
        <dbReference type="ARBA" id="ARBA00023136"/>
    </source>
</evidence>
<evidence type="ECO:0000313" key="7">
    <source>
        <dbReference type="EMBL" id="KAH7520476.1"/>
    </source>
</evidence>
<evidence type="ECO:0000256" key="4">
    <source>
        <dbReference type="ARBA" id="ARBA00022989"/>
    </source>
</evidence>
<dbReference type="EMBL" id="JAEACU010000008">
    <property type="protein sequence ID" value="KAH7520476.1"/>
    <property type="molecule type" value="Genomic_DNA"/>
</dbReference>
<name>A0A978UZR0_ZIZJJ</name>
<protein>
    <submittedName>
        <fullName evidence="7">Uncharacterized protein</fullName>
    </submittedName>
</protein>
<keyword evidence="2" id="KW-0813">Transport</keyword>
<evidence type="ECO:0000256" key="1">
    <source>
        <dbReference type="ARBA" id="ARBA00004194"/>
    </source>
</evidence>